<protein>
    <submittedName>
        <fullName evidence="2">4-coumarate--CoA ligase 1-like</fullName>
    </submittedName>
</protein>
<name>A0AC35TQ63_9BILA</name>
<sequence length="553" mass="62189">MIFKSIYKSVPIASKPFHETVLNQIWEYSKEFPNKPCFVYADDDSVQITYKQVYLNSYSVANFLEQNGFKHQDIATFVTQNCWELTPIFLGCSMRGITISGASYAFNEHELAVQFNDSSSKVVFTAENTLQNVLKAVKKSPTVRMIVVIDSSKKAIDELPFGIIKFSDVLAITPVLTSSVERIDIEKDVLILPYSSGTTGAPKGVMLSHKNFGSMMKIVQTHFVNVLQPKMKNIFDSWKTESVILFLPFYHIYGLGSLFNALLNGSTGIIMRQFDQNIFCKVIEQYKVKILMVVPPILVFLAKHPITKNYDLTSIKYILSGAAPCGKDLIDEVKKKFPDIQHIGQGYGMTEVSMASSFDPFEPQDNAFSSVGRLACNLEMRIVDPDTEQDQDYDGKGEIWIRGPTVMLGYLNKLDQTDAMVDKDGWLRTGDIGLIDKRNNIYIVDRIKELIKVKGLQVPPAEIEDILLSHPQVQDVAVIGIPDAEAGELPKAFVVRNNKKLTEKDIYDFVAGKLAKYKHLRGGVEFIDEIPKSPAGKILRRLLRDRGNNKSKI</sequence>
<dbReference type="Proteomes" id="UP000095286">
    <property type="component" value="Unplaced"/>
</dbReference>
<accession>A0AC35TQ63</accession>
<evidence type="ECO:0000313" key="1">
    <source>
        <dbReference type="Proteomes" id="UP000095286"/>
    </source>
</evidence>
<proteinExistence type="predicted"/>
<dbReference type="WBParaSite" id="RSKR_0000304900.1">
    <property type="protein sequence ID" value="RSKR_0000304900.1"/>
    <property type="gene ID" value="RSKR_0000304900"/>
</dbReference>
<organism evidence="1 2">
    <name type="scientific">Rhabditophanes sp. KR3021</name>
    <dbReference type="NCBI Taxonomy" id="114890"/>
    <lineage>
        <taxon>Eukaryota</taxon>
        <taxon>Metazoa</taxon>
        <taxon>Ecdysozoa</taxon>
        <taxon>Nematoda</taxon>
        <taxon>Chromadorea</taxon>
        <taxon>Rhabditida</taxon>
        <taxon>Tylenchina</taxon>
        <taxon>Panagrolaimomorpha</taxon>
        <taxon>Strongyloidoidea</taxon>
        <taxon>Alloionematidae</taxon>
        <taxon>Rhabditophanes</taxon>
    </lineage>
</organism>
<reference evidence="2" key="1">
    <citation type="submission" date="2016-11" db="UniProtKB">
        <authorList>
            <consortium name="WormBaseParasite"/>
        </authorList>
    </citation>
    <scope>IDENTIFICATION</scope>
    <source>
        <strain evidence="2">KR3021</strain>
    </source>
</reference>
<evidence type="ECO:0000313" key="2">
    <source>
        <dbReference type="WBParaSite" id="RSKR_0000304900.1"/>
    </source>
</evidence>